<reference evidence="2 3" key="1">
    <citation type="journal article" date="2021" name="ISME Commun">
        <title>Automated analysis of genomic sequences facilitates high-throughput and comprehensive description of bacteria.</title>
        <authorList>
            <person name="Hitch T.C.A."/>
        </authorList>
    </citation>
    <scope>NUCLEOTIDE SEQUENCE [LARGE SCALE GENOMIC DNA]</scope>
    <source>
        <strain evidence="3">f_CCE</strain>
    </source>
</reference>
<dbReference type="Pfam" id="PF11007">
    <property type="entry name" value="CotJA"/>
    <property type="match status" value="1"/>
</dbReference>
<accession>A0ABT2UWK3</accession>
<feature type="region of interest" description="Disordered" evidence="1">
    <location>
        <begin position="1"/>
        <end position="21"/>
    </location>
</feature>
<proteinExistence type="predicted"/>
<dbReference type="Proteomes" id="UP001652395">
    <property type="component" value="Unassembled WGS sequence"/>
</dbReference>
<dbReference type="InterPro" id="IPR020256">
    <property type="entry name" value="Spore_coat_CotJA"/>
</dbReference>
<evidence type="ECO:0000256" key="1">
    <source>
        <dbReference type="SAM" id="MobiDB-lite"/>
    </source>
</evidence>
<protein>
    <submittedName>
        <fullName evidence="2">Spore coat associated protein CotJA</fullName>
    </submittedName>
</protein>
<dbReference type="RefSeq" id="WP_262562982.1">
    <property type="nucleotide sequence ID" value="NZ_JAOQJF010000005.1"/>
</dbReference>
<dbReference type="EMBL" id="JAOQJF010000005">
    <property type="protein sequence ID" value="MCU6799028.1"/>
    <property type="molecule type" value="Genomic_DNA"/>
</dbReference>
<gene>
    <name evidence="2" type="ORF">OCV69_03620</name>
</gene>
<sequence length="83" mass="9271">MNCNQNPDGASRIPGMMPVPGPGPVHVDGNMPGVWDRFPVGMGYVPMQNWETPYPISHGFMQGTIFPSLDYPFMMGGCRKWQR</sequence>
<evidence type="ECO:0000313" key="3">
    <source>
        <dbReference type="Proteomes" id="UP001652395"/>
    </source>
</evidence>
<name>A0ABT2UWK3_9FIRM</name>
<comment type="caution">
    <text evidence="2">The sequence shown here is derived from an EMBL/GenBank/DDBJ whole genome shotgun (WGS) entry which is preliminary data.</text>
</comment>
<keyword evidence="3" id="KW-1185">Reference proteome</keyword>
<evidence type="ECO:0000313" key="2">
    <source>
        <dbReference type="EMBL" id="MCU6799028.1"/>
    </source>
</evidence>
<organism evidence="2 3">
    <name type="scientific">Alitiscatomonas aceti</name>
    <dbReference type="NCBI Taxonomy" id="2981724"/>
    <lineage>
        <taxon>Bacteria</taxon>
        <taxon>Bacillati</taxon>
        <taxon>Bacillota</taxon>
        <taxon>Clostridia</taxon>
        <taxon>Lachnospirales</taxon>
        <taxon>Lachnospiraceae</taxon>
        <taxon>Alitiscatomonas</taxon>
    </lineage>
</organism>